<feature type="domain" description="Swt1-like HEPN" evidence="1">
    <location>
        <begin position="150"/>
        <end position="275"/>
    </location>
</feature>
<dbReference type="Proteomes" id="UP001141422">
    <property type="component" value="Unassembled WGS sequence"/>
</dbReference>
<sequence length="281" mass="32822">MSEFTYALPNEVDFLNMIIRCLQLEREPLDANIAKVLRGSKCSFHSDGYYNRRVWNQIDCILRISVPFDGYVYFTDDKTYSDRIEKIANKLLPYETGYFLVVEIAPSMDRVSLSDEVSEIITAFPFLNEIHADLKIMGADMAEIYLAIYYIENTFRHFINQIFLKNYGDGYHLSDYVSSQIMNEITKRKAKDEQNRWLNSRGDSEIYYLDFKDISTVITLNWNIFSSYFPDQNWIKVKIEEIALVRNLMAHNSHVSQSGKRVVLTNCENIMNQISGVINNK</sequence>
<evidence type="ECO:0000259" key="1">
    <source>
        <dbReference type="Pfam" id="PF18731"/>
    </source>
</evidence>
<gene>
    <name evidence="2" type="ORF">O0S10_07225</name>
</gene>
<evidence type="ECO:0000313" key="2">
    <source>
        <dbReference type="EMBL" id="MCZ0861016.1"/>
    </source>
</evidence>
<organism evidence="2 3">
    <name type="scientific">Methanocorpusculum petauri</name>
    <dbReference type="NCBI Taxonomy" id="3002863"/>
    <lineage>
        <taxon>Archaea</taxon>
        <taxon>Methanobacteriati</taxon>
        <taxon>Methanobacteriota</taxon>
        <taxon>Stenosarchaea group</taxon>
        <taxon>Methanomicrobia</taxon>
        <taxon>Methanomicrobiales</taxon>
        <taxon>Methanocorpusculaceae</taxon>
        <taxon>Methanocorpusculum</taxon>
    </lineage>
</organism>
<dbReference type="InterPro" id="IPR041650">
    <property type="entry name" value="HEPN_Swt1"/>
</dbReference>
<dbReference type="EMBL" id="JAPTGB010000014">
    <property type="protein sequence ID" value="MCZ0861016.1"/>
    <property type="molecule type" value="Genomic_DNA"/>
</dbReference>
<accession>A0ABT4IHI4</accession>
<dbReference type="Pfam" id="PF18731">
    <property type="entry name" value="HEPN_Swt1"/>
    <property type="match status" value="1"/>
</dbReference>
<reference evidence="2" key="1">
    <citation type="submission" date="2022-12" db="EMBL/GenBank/DDBJ databases">
        <title>Isolation and characterisation of novel Methanocorpusculum spp. from native Australian herbivores indicates the genus is ancestrally host-associated.</title>
        <authorList>
            <person name="Volmer J.G."/>
            <person name="Soo R.M."/>
            <person name="Evans P.N."/>
            <person name="Hoedt E.C."/>
            <person name="Astorga Alsina A.L."/>
            <person name="Woodcroft B.J."/>
            <person name="Tyson G.W."/>
            <person name="Hugenholtz P."/>
            <person name="Morrison M."/>
        </authorList>
    </citation>
    <scope>NUCLEOTIDE SEQUENCE</scope>
    <source>
        <strain evidence="2">MG</strain>
    </source>
</reference>
<dbReference type="RefSeq" id="WP_268925211.1">
    <property type="nucleotide sequence ID" value="NZ_JAPTGB010000014.1"/>
</dbReference>
<proteinExistence type="predicted"/>
<comment type="caution">
    <text evidence="2">The sequence shown here is derived from an EMBL/GenBank/DDBJ whole genome shotgun (WGS) entry which is preliminary data.</text>
</comment>
<protein>
    <submittedName>
        <fullName evidence="2">Swt1 family HEPN domain-containing protein</fullName>
    </submittedName>
</protein>
<name>A0ABT4IHI4_9EURY</name>
<keyword evidence="3" id="KW-1185">Reference proteome</keyword>
<evidence type="ECO:0000313" key="3">
    <source>
        <dbReference type="Proteomes" id="UP001141422"/>
    </source>
</evidence>